<organism evidence="1 2">
    <name type="scientific">Castor canadensis</name>
    <name type="common">American beaver</name>
    <dbReference type="NCBI Taxonomy" id="51338"/>
    <lineage>
        <taxon>Eukaryota</taxon>
        <taxon>Metazoa</taxon>
        <taxon>Chordata</taxon>
        <taxon>Craniata</taxon>
        <taxon>Vertebrata</taxon>
        <taxon>Euteleostomi</taxon>
        <taxon>Mammalia</taxon>
        <taxon>Eutheria</taxon>
        <taxon>Euarchontoglires</taxon>
        <taxon>Glires</taxon>
        <taxon>Rodentia</taxon>
        <taxon>Castorimorpha</taxon>
        <taxon>Castoridae</taxon>
        <taxon>Castor</taxon>
    </lineage>
</organism>
<evidence type="ECO:0000313" key="1">
    <source>
        <dbReference type="Proteomes" id="UP001732720"/>
    </source>
</evidence>
<dbReference type="Proteomes" id="UP001732720">
    <property type="component" value="Chromosome 18"/>
</dbReference>
<dbReference type="RefSeq" id="XP_073916916.1">
    <property type="nucleotide sequence ID" value="XM_074060815.1"/>
</dbReference>
<name>A0AC58LID2_CASCN</name>
<proteinExistence type="predicted"/>
<sequence length="485" mass="54505">MSLCDPPRLLELAGQSLLKNEALEELPVELFPPLFTVAYAGKHSKALTAMVQAWPFACLPLGALMKEWQPHQETFQAAFSGLDALLALDVRPRRWKLQVLDLCKNAHQDFGSIWSGTRAGLSSLMETEASQSTKKQKVDGSKMLAKEPLAPMEVLIDLCLKKGSHDELLNLLIEKVKQKEGLLHLYCKKLRILSIPLQNINMILEMLQLNSVQDLEVNCTWKLSALENFAPYLGWMGDLRRLLLSHTCTSPNISLEKEKQCVRQFSSQFLNLHHIQELRLDSISFLEGCLHHMLRCLMSPLKTLSVTNCLLLESDLMHLSQCPNIGQLIKPGSTWSGVNLNNVSPEPLQVLLKKTSDTLQDLSLDECGIMDPQLTAILPVLSHCSQLIMFSFCGNPISMAVLENLLHHTIGLIKLSLVLYPAPLESYEDVGGTLHLERLAYLHARLMQMLHKLGRHNMVWLSTNPCPHCGDRTFYDPESILCQDV</sequence>
<protein>
    <submittedName>
        <fullName evidence="2">LOW QUALITY PROTEIN: melanoma antigen preferentially expressed in tumors-like</fullName>
    </submittedName>
</protein>
<keyword evidence="1" id="KW-1185">Reference proteome</keyword>
<reference evidence="2" key="1">
    <citation type="submission" date="2025-08" db="UniProtKB">
        <authorList>
            <consortium name="RefSeq"/>
        </authorList>
    </citation>
    <scope>IDENTIFICATION</scope>
</reference>
<evidence type="ECO:0000313" key="2">
    <source>
        <dbReference type="RefSeq" id="XP_073916916.1"/>
    </source>
</evidence>
<gene>
    <name evidence="2" type="primary">LOC109675993</name>
</gene>
<accession>A0AC58LID2</accession>